<keyword evidence="5 7" id="KW-0456">Lyase</keyword>
<dbReference type="EMBL" id="AMZN01000055">
    <property type="protein sequence ID" value="ELR70186.1"/>
    <property type="molecule type" value="Genomic_DNA"/>
</dbReference>
<dbReference type="InterPro" id="IPR003770">
    <property type="entry name" value="MLTG-like"/>
</dbReference>
<reference evidence="8 9" key="1">
    <citation type="submission" date="2012-12" db="EMBL/GenBank/DDBJ databases">
        <title>Genome assembly of Fulvivirga imtechensis AK7.</title>
        <authorList>
            <person name="Nupur N."/>
            <person name="Khatri I."/>
            <person name="Kumar R."/>
            <person name="Subramanian S."/>
            <person name="Pinnaka A."/>
        </authorList>
    </citation>
    <scope>NUCLEOTIDE SEQUENCE [LARGE SCALE GENOMIC DNA]</scope>
    <source>
        <strain evidence="8 9">AK7</strain>
    </source>
</reference>
<dbReference type="EC" id="4.2.2.29" evidence="7"/>
<evidence type="ECO:0000256" key="7">
    <source>
        <dbReference type="HAMAP-Rule" id="MF_02065"/>
    </source>
</evidence>
<dbReference type="PATRIC" id="fig|1237149.3.peg.3632"/>
<evidence type="ECO:0000256" key="3">
    <source>
        <dbReference type="ARBA" id="ARBA00022989"/>
    </source>
</evidence>
<dbReference type="PANTHER" id="PTHR30518:SF2">
    <property type="entry name" value="ENDOLYTIC MUREIN TRANSGLYCOSYLASE"/>
    <property type="match status" value="1"/>
</dbReference>
<dbReference type="eggNOG" id="COG1559">
    <property type="taxonomic scope" value="Bacteria"/>
</dbReference>
<keyword evidence="1 7" id="KW-1003">Cell membrane</keyword>
<protein>
    <recommendedName>
        <fullName evidence="7">Endolytic murein transglycosylase</fullName>
        <ecNumber evidence="7">4.2.2.29</ecNumber>
    </recommendedName>
    <alternativeName>
        <fullName evidence="7">Peptidoglycan lytic transglycosylase</fullName>
    </alternativeName>
    <alternativeName>
        <fullName evidence="7">Peptidoglycan polymerization terminase</fullName>
    </alternativeName>
</protein>
<evidence type="ECO:0000313" key="9">
    <source>
        <dbReference type="Proteomes" id="UP000011135"/>
    </source>
</evidence>
<dbReference type="Gene3D" id="3.30.1490.480">
    <property type="entry name" value="Endolytic murein transglycosylase"/>
    <property type="match status" value="1"/>
</dbReference>
<dbReference type="OrthoDB" id="9814591at2"/>
<dbReference type="Proteomes" id="UP000011135">
    <property type="component" value="Unassembled WGS sequence"/>
</dbReference>
<dbReference type="Gene3D" id="3.30.160.60">
    <property type="entry name" value="Classic Zinc Finger"/>
    <property type="match status" value="1"/>
</dbReference>
<proteinExistence type="inferred from homology"/>
<dbReference type="GO" id="GO:0009252">
    <property type="term" value="P:peptidoglycan biosynthetic process"/>
    <property type="evidence" value="ECO:0007669"/>
    <property type="project" value="UniProtKB-UniRule"/>
</dbReference>
<dbReference type="GO" id="GO:0005886">
    <property type="term" value="C:plasma membrane"/>
    <property type="evidence" value="ECO:0007669"/>
    <property type="project" value="UniProtKB-UniRule"/>
</dbReference>
<evidence type="ECO:0000256" key="5">
    <source>
        <dbReference type="ARBA" id="ARBA00023239"/>
    </source>
</evidence>
<keyword evidence="3 7" id="KW-1133">Transmembrane helix</keyword>
<dbReference type="Pfam" id="PF02618">
    <property type="entry name" value="YceG"/>
    <property type="match status" value="1"/>
</dbReference>
<comment type="catalytic activity">
    <reaction evidence="7">
        <text>a peptidoglycan chain = a peptidoglycan chain with N-acetyl-1,6-anhydromuramyl-[peptide] at the reducing end + a peptidoglycan chain with N-acetylglucosamine at the non-reducing end.</text>
        <dbReference type="EC" id="4.2.2.29"/>
    </reaction>
</comment>
<dbReference type="HAMAP" id="MF_02065">
    <property type="entry name" value="MltG"/>
    <property type="match status" value="1"/>
</dbReference>
<dbReference type="CDD" id="cd08010">
    <property type="entry name" value="MltG_like"/>
    <property type="match status" value="1"/>
</dbReference>
<keyword evidence="4 7" id="KW-0472">Membrane</keyword>
<dbReference type="NCBIfam" id="TIGR00247">
    <property type="entry name" value="endolytic transglycosylase MltG"/>
    <property type="match status" value="1"/>
</dbReference>
<comment type="caution">
    <text evidence="8">The sequence shown here is derived from an EMBL/GenBank/DDBJ whole genome shotgun (WGS) entry which is preliminary data.</text>
</comment>
<comment type="function">
    <text evidence="7">Functions as a peptidoglycan terminase that cleaves nascent peptidoglycan strands endolytically to terminate their elongation.</text>
</comment>
<dbReference type="RefSeq" id="WP_009581278.1">
    <property type="nucleotide sequence ID" value="NZ_AMZN01000055.1"/>
</dbReference>
<dbReference type="STRING" id="1237149.C900_03871"/>
<evidence type="ECO:0000256" key="2">
    <source>
        <dbReference type="ARBA" id="ARBA00022692"/>
    </source>
</evidence>
<keyword evidence="9" id="KW-1185">Reference proteome</keyword>
<organism evidence="8 9">
    <name type="scientific">Fulvivirga imtechensis AK7</name>
    <dbReference type="NCBI Taxonomy" id="1237149"/>
    <lineage>
        <taxon>Bacteria</taxon>
        <taxon>Pseudomonadati</taxon>
        <taxon>Bacteroidota</taxon>
        <taxon>Cytophagia</taxon>
        <taxon>Cytophagales</taxon>
        <taxon>Fulvivirgaceae</taxon>
        <taxon>Fulvivirga</taxon>
    </lineage>
</organism>
<evidence type="ECO:0000256" key="1">
    <source>
        <dbReference type="ARBA" id="ARBA00022475"/>
    </source>
</evidence>
<dbReference type="AlphaFoldDB" id="L8JMN5"/>
<evidence type="ECO:0000256" key="4">
    <source>
        <dbReference type="ARBA" id="ARBA00023136"/>
    </source>
</evidence>
<comment type="similarity">
    <text evidence="7">Belongs to the transglycosylase MltG family.</text>
</comment>
<dbReference type="GO" id="GO:0008932">
    <property type="term" value="F:lytic endotransglycosylase activity"/>
    <property type="evidence" value="ECO:0007669"/>
    <property type="project" value="UniProtKB-UniRule"/>
</dbReference>
<accession>L8JMN5</accession>
<sequence length="349" mass="40676">MKGRKLFIIFLLVFTILLSSFSFYAYQVVYAPNVLVEKESRILIIDSDETFKSLQSKLYEDDFVQDIVAFSLLAKIMDYDQYIKPGRYKLKANMSNIDAIRMLRAGLQEPVNLTFNNIRLKDEIAEKITKNIELTPYEFNRSLNKFIADNQEGFNEKNIVSMFIPNTYHVYYDISGDELVERMHYEYRQFWSEERKRKADSIGLTPLEVSTLASIVQAESIKRDEGKKIAGLYMNRLKKGIALQADPTLVFASGDFTIKRVLNVHKEIDSPYNTYKYPGLPPGPINMPFIHSIDAVLNYEDHNYFYMCAREDFSGYHNFASTLSEHLNNAARYQRQLTIEQRKARMNNK</sequence>
<evidence type="ECO:0000313" key="8">
    <source>
        <dbReference type="EMBL" id="ELR70186.1"/>
    </source>
</evidence>
<feature type="site" description="Important for catalytic activity" evidence="7">
    <location>
        <position position="219"/>
    </location>
</feature>
<gene>
    <name evidence="7" type="primary">mltG</name>
    <name evidence="8" type="ORF">C900_03871</name>
</gene>
<dbReference type="GO" id="GO:0071555">
    <property type="term" value="P:cell wall organization"/>
    <property type="evidence" value="ECO:0007669"/>
    <property type="project" value="UniProtKB-KW"/>
</dbReference>
<keyword evidence="6 7" id="KW-0961">Cell wall biogenesis/degradation</keyword>
<keyword evidence="2 7" id="KW-0812">Transmembrane</keyword>
<evidence type="ECO:0000256" key="6">
    <source>
        <dbReference type="ARBA" id="ARBA00023316"/>
    </source>
</evidence>
<dbReference type="PANTHER" id="PTHR30518">
    <property type="entry name" value="ENDOLYTIC MUREIN TRANSGLYCOSYLASE"/>
    <property type="match status" value="1"/>
</dbReference>
<name>L8JMN5_9BACT</name>